<gene>
    <name evidence="1" type="ORF">N7G274_006674</name>
</gene>
<reference evidence="1 2" key="1">
    <citation type="submission" date="2024-09" db="EMBL/GenBank/DDBJ databases">
        <title>Rethinking Asexuality: The Enigmatic Case of Functional Sexual Genes in Lepraria (Stereocaulaceae).</title>
        <authorList>
            <person name="Doellman M."/>
            <person name="Sun Y."/>
            <person name="Barcenas-Pena A."/>
            <person name="Lumbsch H.T."/>
            <person name="Grewe F."/>
        </authorList>
    </citation>
    <scope>NUCLEOTIDE SEQUENCE [LARGE SCALE GENOMIC DNA]</scope>
    <source>
        <strain evidence="1 2">Mercado 3170</strain>
    </source>
</reference>
<protein>
    <submittedName>
        <fullName evidence="1">Uncharacterized protein</fullName>
    </submittedName>
</protein>
<evidence type="ECO:0000313" key="2">
    <source>
        <dbReference type="Proteomes" id="UP001590950"/>
    </source>
</evidence>
<dbReference type="EMBL" id="JBEFKJ010000020">
    <property type="protein sequence ID" value="KAL2040695.1"/>
    <property type="molecule type" value="Genomic_DNA"/>
</dbReference>
<sequence>MLAKRSTCALVKFLRRSTRTRQVTNAVMEIVSEDGTCLVVGLLLPGISFTPTDANSDLTKRYRRQEPNTSLACYWPRRIPYAGQAGFHTICKPATDIEWSKFYVFICVCLNPTSEVCGSDHQSVPISLPAEEHNMQFHNFLDPHGHPRVIDSRQCISI</sequence>
<organism evidence="1 2">
    <name type="scientific">Stereocaulon virgatum</name>
    <dbReference type="NCBI Taxonomy" id="373712"/>
    <lineage>
        <taxon>Eukaryota</taxon>
        <taxon>Fungi</taxon>
        <taxon>Dikarya</taxon>
        <taxon>Ascomycota</taxon>
        <taxon>Pezizomycotina</taxon>
        <taxon>Lecanoromycetes</taxon>
        <taxon>OSLEUM clade</taxon>
        <taxon>Lecanoromycetidae</taxon>
        <taxon>Lecanorales</taxon>
        <taxon>Lecanorineae</taxon>
        <taxon>Stereocaulaceae</taxon>
        <taxon>Stereocaulon</taxon>
    </lineage>
</organism>
<dbReference type="Proteomes" id="UP001590950">
    <property type="component" value="Unassembled WGS sequence"/>
</dbReference>
<keyword evidence="2" id="KW-1185">Reference proteome</keyword>
<evidence type="ECO:0000313" key="1">
    <source>
        <dbReference type="EMBL" id="KAL2040695.1"/>
    </source>
</evidence>
<comment type="caution">
    <text evidence="1">The sequence shown here is derived from an EMBL/GenBank/DDBJ whole genome shotgun (WGS) entry which is preliminary data.</text>
</comment>
<accession>A0ABR4A6K8</accession>
<proteinExistence type="predicted"/>
<name>A0ABR4A6K8_9LECA</name>